<sequence length="892" mass="97505">MPVGTSVQRPILQRSCSMPNLRSNAKSDIAKHLRSVSSGPAQPAVPGVGRPHSQTVGAASDPAAKTFLRPTDFAKAQENSSLACLFACGNSAELTSIYKNSSNVLAQQDVMNFAKVYSQLKKTDGVTAQQQAELNKLATSFCKLIQKDGLKLEKSGFSAWYPQVNKTYAGRTGLEQKLSKLVAEVIKPQGGSPNELGSKLMMDEAMPFICQYLEQQLQGELDPATREAVQHVVDRSAMQVFESLRATRSELLTKAGSSNTVGQLGRDLDLVAVLPLLLRDIIGAAKPAGRNPEMPSEFPAADTPLANDPERVEPEAVQAPVAETHRFQGGKQGNVRDSHDVYNITNHHYYGKKEAEGTANPTPVNIRNNPVFNNAWDAQRSRGAVQTDPNSEVAAPLGAGQAVSKKFISSLKIQLEEHSKRGDAHTRATQSENPSIERQGGLEEPHRVSNAEGNEENRPVFRSSLSIGTLQGVRNIRSDETWGRTYARVSNNEQRSELLQSKLALSAKPQPLVAQSNTLLEDRLTFTPLGKRVTESYLKSAFFQPKFNGENSKATSASAAHVLVTDIRGALQLTTGQEVGRKGESFLKSFLAVRNTFLPVNVRDTHEDYLAPMTDQQWGILLDGLNQHPQVADIKARVLSMARLTSIAAPRQWLKDSIVPRMLQWAGRDVVSLTSVKGANDLKPVASMGQRTEEWLPSPNSDEVSFQAQDTMSYAQNVTESVGELSAKDDVLFGFKPWVQPRITDLRLKSDTKVSEAFFLAAIRGLLTPMNTMPMSDVEKTFVLARNTLLPVSQVKHFDDAGLTQGKKDEYLAVLKEAIAHRNVKGHAKHFAEIMLRDTALTEHSSNALINELINALGAKKPALPSWKPSSVILTQDGLHDGRFVATNGGRQ</sequence>
<dbReference type="GO" id="GO:0003779">
    <property type="term" value="F:actin binding"/>
    <property type="evidence" value="ECO:0007669"/>
    <property type="project" value="UniProtKB-KW"/>
</dbReference>
<organism evidence="8 10">
    <name type="scientific">Iodobacter fluviatilis</name>
    <dbReference type="NCBI Taxonomy" id="537"/>
    <lineage>
        <taxon>Bacteria</taxon>
        <taxon>Pseudomonadati</taxon>
        <taxon>Pseudomonadota</taxon>
        <taxon>Betaproteobacteria</taxon>
        <taxon>Neisseriales</taxon>
        <taxon>Chitinibacteraceae</taxon>
        <taxon>Iodobacter</taxon>
    </lineage>
</organism>
<dbReference type="InterPro" id="IPR023224">
    <property type="entry name" value="SipA_actin-bd_C_sf"/>
</dbReference>
<dbReference type="RefSeq" id="WP_115226588.1">
    <property type="nucleotide sequence ID" value="NZ_CAWOLO010000005.1"/>
</dbReference>
<feature type="compositionally biased region" description="Polar residues" evidence="6">
    <location>
        <begin position="427"/>
        <end position="436"/>
    </location>
</feature>
<dbReference type="InterPro" id="IPR023225">
    <property type="entry name" value="SipA_chaperone-bd"/>
</dbReference>
<evidence type="ECO:0000256" key="1">
    <source>
        <dbReference type="ARBA" id="ARBA00004613"/>
    </source>
</evidence>
<gene>
    <name evidence="8" type="primary">sipA</name>
    <name evidence="9" type="ORF">EV682_10527</name>
    <name evidence="8" type="ORF">NCTC11159_01297</name>
</gene>
<reference evidence="9 11" key="2">
    <citation type="submission" date="2019-03" db="EMBL/GenBank/DDBJ databases">
        <title>Genomic Encyclopedia of Type Strains, Phase IV (KMG-IV): sequencing the most valuable type-strain genomes for metagenomic binning, comparative biology and taxonomic classification.</title>
        <authorList>
            <person name="Goeker M."/>
        </authorList>
    </citation>
    <scope>NUCLEOTIDE SEQUENCE [LARGE SCALE GENOMIC DNA]</scope>
    <source>
        <strain evidence="9 11">DSM 3764</strain>
    </source>
</reference>
<keyword evidence="3" id="KW-0964">Secreted</keyword>
<dbReference type="Proteomes" id="UP000255108">
    <property type="component" value="Unassembled WGS sequence"/>
</dbReference>
<reference evidence="8 10" key="1">
    <citation type="submission" date="2018-06" db="EMBL/GenBank/DDBJ databases">
        <authorList>
            <consortium name="Pathogen Informatics"/>
            <person name="Doyle S."/>
        </authorList>
    </citation>
    <scope>NUCLEOTIDE SEQUENCE [LARGE SCALE GENOMIC DNA]</scope>
    <source>
        <strain evidence="8 10">NCTC11159</strain>
    </source>
</reference>
<evidence type="ECO:0000256" key="6">
    <source>
        <dbReference type="SAM" id="MobiDB-lite"/>
    </source>
</evidence>
<evidence type="ECO:0000313" key="10">
    <source>
        <dbReference type="Proteomes" id="UP000255108"/>
    </source>
</evidence>
<feature type="compositionally biased region" description="Basic and acidic residues" evidence="6">
    <location>
        <begin position="440"/>
        <end position="459"/>
    </location>
</feature>
<dbReference type="Pfam" id="PF09052">
    <property type="entry name" value="SipA"/>
    <property type="match status" value="1"/>
</dbReference>
<protein>
    <submittedName>
        <fullName evidence="8">Effector protein SipA</fullName>
    </submittedName>
    <submittedName>
        <fullName evidence="9">Invasion protein A</fullName>
    </submittedName>
</protein>
<feature type="compositionally biased region" description="Basic and acidic residues" evidence="6">
    <location>
        <begin position="417"/>
        <end position="426"/>
    </location>
</feature>
<evidence type="ECO:0000256" key="2">
    <source>
        <dbReference type="ARBA" id="ARBA00010123"/>
    </source>
</evidence>
<dbReference type="EMBL" id="SMBT01000005">
    <property type="protein sequence ID" value="TCU86902.1"/>
    <property type="molecule type" value="Genomic_DNA"/>
</dbReference>
<proteinExistence type="inferred from homology"/>
<evidence type="ECO:0000259" key="7">
    <source>
        <dbReference type="Pfam" id="PF09052"/>
    </source>
</evidence>
<dbReference type="Gene3D" id="1.10.4110.10">
    <property type="entry name" value="Salmonella invasion protein A, C-terminal actin-binding domain"/>
    <property type="match status" value="2"/>
</dbReference>
<comment type="similarity">
    <text evidence="2">Belongs to the SipA/IpaA family.</text>
</comment>
<keyword evidence="5" id="KW-0009">Actin-binding</keyword>
<feature type="domain" description="Salmonella invasion protein A N-terminal" evidence="7">
    <location>
        <begin position="72"/>
        <end position="283"/>
    </location>
</feature>
<evidence type="ECO:0000313" key="9">
    <source>
        <dbReference type="EMBL" id="TCU86902.1"/>
    </source>
</evidence>
<comment type="subcellular location">
    <subcellularLocation>
        <location evidence="1">Secreted</location>
    </subcellularLocation>
</comment>
<feature type="region of interest" description="Disordered" evidence="6">
    <location>
        <begin position="417"/>
        <end position="463"/>
    </location>
</feature>
<keyword evidence="4" id="KW-0843">Virulence</keyword>
<evidence type="ECO:0000256" key="4">
    <source>
        <dbReference type="ARBA" id="ARBA00023026"/>
    </source>
</evidence>
<dbReference type="SUPFAM" id="SSF140746">
    <property type="entry name" value="SipA N-terminal domain-like"/>
    <property type="match status" value="1"/>
</dbReference>
<dbReference type="AlphaFoldDB" id="A0A377Q5N1"/>
<evidence type="ECO:0000256" key="3">
    <source>
        <dbReference type="ARBA" id="ARBA00022525"/>
    </source>
</evidence>
<accession>A0A377Q5N1</accession>
<dbReference type="Gene3D" id="1.10.4150.10">
    <property type="entry name" value="SipA N-terminal domain-like"/>
    <property type="match status" value="1"/>
</dbReference>
<dbReference type="Proteomes" id="UP000295794">
    <property type="component" value="Unassembled WGS sequence"/>
</dbReference>
<evidence type="ECO:0000313" key="11">
    <source>
        <dbReference type="Proteomes" id="UP000295794"/>
    </source>
</evidence>
<name>A0A377Q5N1_9NEIS</name>
<dbReference type="InterPro" id="IPR015138">
    <property type="entry name" value="SipA_N"/>
</dbReference>
<dbReference type="OrthoDB" id="6561939at2"/>
<dbReference type="EMBL" id="UGHR01000001">
    <property type="protein sequence ID" value="STQ90233.1"/>
    <property type="molecule type" value="Genomic_DNA"/>
</dbReference>
<dbReference type="GO" id="GO:0005576">
    <property type="term" value="C:extracellular region"/>
    <property type="evidence" value="ECO:0007669"/>
    <property type="project" value="UniProtKB-SubCell"/>
</dbReference>
<evidence type="ECO:0000256" key="5">
    <source>
        <dbReference type="ARBA" id="ARBA00023203"/>
    </source>
</evidence>
<keyword evidence="11" id="KW-1185">Reference proteome</keyword>
<evidence type="ECO:0000313" key="8">
    <source>
        <dbReference type="EMBL" id="STQ90233.1"/>
    </source>
</evidence>
<feature type="region of interest" description="Disordered" evidence="6">
    <location>
        <begin position="33"/>
        <end position="59"/>
    </location>
</feature>